<feature type="compositionally biased region" description="Basic and acidic residues" evidence="1">
    <location>
        <begin position="85"/>
        <end position="95"/>
    </location>
</feature>
<feature type="compositionally biased region" description="Pro residues" evidence="1">
    <location>
        <begin position="143"/>
        <end position="164"/>
    </location>
</feature>
<keyword evidence="2" id="KW-0812">Transmembrane</keyword>
<organism evidence="3 4">
    <name type="scientific">Chlamydia serpentis</name>
    <dbReference type="NCBI Taxonomy" id="1967782"/>
    <lineage>
        <taxon>Bacteria</taxon>
        <taxon>Pseudomonadati</taxon>
        <taxon>Chlamydiota</taxon>
        <taxon>Chlamydiia</taxon>
        <taxon>Chlamydiales</taxon>
        <taxon>Chlamydiaceae</taxon>
        <taxon>Chlamydia/Chlamydophila group</taxon>
        <taxon>Chlamydia</taxon>
    </lineage>
</organism>
<keyword evidence="4" id="KW-1185">Reference proteome</keyword>
<feature type="compositionally biased region" description="Pro residues" evidence="1">
    <location>
        <begin position="98"/>
        <end position="108"/>
    </location>
</feature>
<dbReference type="InterPro" id="IPR038765">
    <property type="entry name" value="Papain-like_cys_pep_sf"/>
</dbReference>
<evidence type="ECO:0000313" key="4">
    <source>
        <dbReference type="Proteomes" id="UP000244926"/>
    </source>
</evidence>
<dbReference type="EMBL" id="LT993738">
    <property type="protein sequence ID" value="SPN73606.1"/>
    <property type="molecule type" value="Genomic_DNA"/>
</dbReference>
<dbReference type="SUPFAM" id="SSF54001">
    <property type="entry name" value="Cysteine proteinases"/>
    <property type="match status" value="1"/>
</dbReference>
<dbReference type="RefSeq" id="WP_108896564.1">
    <property type="nucleotide sequence ID" value="NZ_LT993738.1"/>
</dbReference>
<feature type="region of interest" description="Disordered" evidence="1">
    <location>
        <begin position="85"/>
        <end position="170"/>
    </location>
</feature>
<evidence type="ECO:0000256" key="1">
    <source>
        <dbReference type="SAM" id="MobiDB-lite"/>
    </source>
</evidence>
<dbReference type="OrthoDB" id="19223at2"/>
<keyword evidence="2" id="KW-0472">Membrane</keyword>
<dbReference type="Proteomes" id="UP000244926">
    <property type="component" value="Chromosome I"/>
</dbReference>
<reference evidence="4" key="1">
    <citation type="submission" date="2017-11" db="EMBL/GenBank/DDBJ databases">
        <authorList>
            <person name="Seth-Smith MB H."/>
        </authorList>
    </citation>
    <scope>NUCLEOTIDE SEQUENCE [LARGE SCALE GENOMIC DNA]</scope>
</reference>
<gene>
    <name evidence="3" type="ORF">C10C_0439</name>
</gene>
<protein>
    <submittedName>
        <fullName evidence="3">Uncharacterized protein</fullName>
    </submittedName>
</protein>
<sequence length="1034" mass="117218">MVSTPPSCPPPNKDNLYHLTTNPEDSLILRILRTIGYILLHIITLGLLLLIHYYKHHQVFRKEGLPTPPIIPRAPDKKTLETAKQLTEDKDDRKPSSPKKPTPTPPPIKKISPSPSIPSSPELSDKKILETDKQPGEDKDITPPAPPKKTTPPPIKKISPPPYQRQPEGVGSLNWMVNKAIMRDILPLSSQIIDPTTEEINPYFLASYPNQIKNEPGFFPLDTLKLLAHNPLIPSERRRIAKLALNQIEYLSANYYVVNVPGDGRCFYRSYVVGWLCALAKDSETNSNIFTEEAIRVRELSFASSSPENQALSIQVSTLLESCANYLTLEELYNKVILNPQNNAILVSFIQKLSTYTARRNIAMSVDEASARRIYVSDIEEALLPETLEFLVKKHSYNNLFLNLIAEPPLPSTNTKDQLLLLLGHLPALFLNDQELKTLDSQKQISRRQYELQVEQAFCKLSAVLNCSGWDIETFATRVKDNLPAIIKSQFTRFLQTIKDRRCKDTLPWSQTFSFFAFILTSPSTKLNKICKGFYLEIEGILNSMISAQSNLQDILEVSDRFKDYLKDDLENAWESNVTSSNMFSLLTMHDGLRLAQLLPSLKSLQIRVARLLKNLISASFENPPLSEQPEVLETTVNHLLSAIYTNTTWTSYWDQVCSSEILNLPLDPKIAPEKDSLYTSAARLLFFIFQHPLIETHPSTKQTVANLKMILLPLLQYAFKKVENQTKLKNLLNPILASIFLDAHKPSYPITTKDIQSFCVFFKIHPEIMILDPILELRCKNFANSMFPTFDLENQAKSLIKEIPDTHGNLWESFLKRMNTFSAQPLSDALCSSFLVFSFLENYPELLQKSSPITNKLQCFQKTALETFLEKEEQLIRILRPVFGLAAETLNNYSIFRRQMINHLLRKSDSTTAVFCHSAFRENLISYLLSLHSSNLASILDLVQDQAESSDVASMATVPLQQLAVCEAMFDSENTYNNIQSLAVSHGFLHSFSSEAEARIFLIHFSNHYGCLLPIPKTSQTEAPNNKTQDPNP</sequence>
<feature type="compositionally biased region" description="Basic and acidic residues" evidence="1">
    <location>
        <begin position="123"/>
        <end position="141"/>
    </location>
</feature>
<keyword evidence="2" id="KW-1133">Transmembrane helix</keyword>
<feature type="compositionally biased region" description="Low complexity" evidence="1">
    <location>
        <begin position="109"/>
        <end position="121"/>
    </location>
</feature>
<feature type="transmembrane region" description="Helical" evidence="2">
    <location>
        <begin position="35"/>
        <end position="54"/>
    </location>
</feature>
<dbReference type="KEGG" id="csee:C10C_0439"/>
<dbReference type="AlphaFoldDB" id="A0A2R8FBD3"/>
<proteinExistence type="predicted"/>
<evidence type="ECO:0000313" key="3">
    <source>
        <dbReference type="EMBL" id="SPN73606.1"/>
    </source>
</evidence>
<name>A0A2R8FBD3_9CHLA</name>
<evidence type="ECO:0000256" key="2">
    <source>
        <dbReference type="SAM" id="Phobius"/>
    </source>
</evidence>
<accession>A0A2R8FBD3</accession>